<protein>
    <submittedName>
        <fullName evidence="1">Uncharacterized protein</fullName>
    </submittedName>
</protein>
<proteinExistence type="predicted"/>
<comment type="caution">
    <text evidence="1">The sequence shown here is derived from an EMBL/GenBank/DDBJ whole genome shotgun (WGS) entry which is preliminary data.</text>
</comment>
<gene>
    <name evidence="1" type="ORF">C4D60_Mb09t26110</name>
</gene>
<reference evidence="1 2" key="1">
    <citation type="journal article" date="2019" name="Nat. Plants">
        <title>Genome sequencing of Musa balbisiana reveals subgenome evolution and function divergence in polyploid bananas.</title>
        <authorList>
            <person name="Yao X."/>
        </authorList>
    </citation>
    <scope>NUCLEOTIDE SEQUENCE [LARGE SCALE GENOMIC DNA]</scope>
    <source>
        <strain evidence="2">cv. DH-PKW</strain>
        <tissue evidence="1">Leaves</tissue>
    </source>
</reference>
<organism evidence="1 2">
    <name type="scientific">Musa balbisiana</name>
    <name type="common">Banana</name>
    <dbReference type="NCBI Taxonomy" id="52838"/>
    <lineage>
        <taxon>Eukaryota</taxon>
        <taxon>Viridiplantae</taxon>
        <taxon>Streptophyta</taxon>
        <taxon>Embryophyta</taxon>
        <taxon>Tracheophyta</taxon>
        <taxon>Spermatophyta</taxon>
        <taxon>Magnoliopsida</taxon>
        <taxon>Liliopsida</taxon>
        <taxon>Zingiberales</taxon>
        <taxon>Musaceae</taxon>
        <taxon>Musa</taxon>
    </lineage>
</organism>
<dbReference type="Proteomes" id="UP000317650">
    <property type="component" value="Chromosome 9"/>
</dbReference>
<evidence type="ECO:0000313" key="2">
    <source>
        <dbReference type="Proteomes" id="UP000317650"/>
    </source>
</evidence>
<dbReference type="AlphaFoldDB" id="A0A4S8IJ87"/>
<dbReference type="EMBL" id="PYDT01000010">
    <property type="protein sequence ID" value="THU48425.1"/>
    <property type="molecule type" value="Genomic_DNA"/>
</dbReference>
<evidence type="ECO:0000313" key="1">
    <source>
        <dbReference type="EMBL" id="THU48425.1"/>
    </source>
</evidence>
<accession>A0A4S8IJ87</accession>
<name>A0A4S8IJ87_MUSBA</name>
<keyword evidence="2" id="KW-1185">Reference proteome</keyword>
<sequence>MSEDPSFPSPLLSFLRPTTAALHRLRLRGRLLPPHLLFLLPSCDAAQDQMDPWAELREILEQPQPDRSTLVRSVSWEGITPAVPISPSIGMFGEIHFAETPQPSSIPPRPNSLPSTSSVPMAARWSRIVKHEHSKEGDGLAPRKGTRSIYAPRGLALRTCRMLPTRQSDRWEMAVH</sequence>